<proteinExistence type="predicted"/>
<dbReference type="InterPro" id="IPR009057">
    <property type="entry name" value="Homeodomain-like_sf"/>
</dbReference>
<dbReference type="Gene3D" id="1.10.10.60">
    <property type="entry name" value="Homeodomain-like"/>
    <property type="match status" value="1"/>
</dbReference>
<dbReference type="RefSeq" id="XP_037157365.1">
    <property type="nucleotide sequence ID" value="XM_037295364.1"/>
</dbReference>
<feature type="domain" description="Myb-like" evidence="2">
    <location>
        <begin position="15"/>
        <end position="65"/>
    </location>
</feature>
<gene>
    <name evidence="3" type="ORF">HO133_004447</name>
</gene>
<accession>A0A8H6FKA7</accession>
<evidence type="ECO:0000313" key="3">
    <source>
        <dbReference type="EMBL" id="KAF6230108.1"/>
    </source>
</evidence>
<keyword evidence="4" id="KW-1185">Reference proteome</keyword>
<organism evidence="3 4">
    <name type="scientific">Letharia lupina</name>
    <dbReference type="NCBI Taxonomy" id="560253"/>
    <lineage>
        <taxon>Eukaryota</taxon>
        <taxon>Fungi</taxon>
        <taxon>Dikarya</taxon>
        <taxon>Ascomycota</taxon>
        <taxon>Pezizomycotina</taxon>
        <taxon>Lecanoromycetes</taxon>
        <taxon>OSLEUM clade</taxon>
        <taxon>Lecanoromycetidae</taxon>
        <taxon>Lecanorales</taxon>
        <taxon>Lecanorineae</taxon>
        <taxon>Parmeliaceae</taxon>
        <taxon>Letharia</taxon>
    </lineage>
</organism>
<sequence length="278" mass="30651">MASHHTSSQASASASDRHASQSWPPENDELLMQARQRGLNWQPIASQFFPDKTANACRKRHERLMDKRNSADNWDGVKVETLAKAYVDVREQMWKILADRIGEKWQNVEAKCMEKGLKTLQTAGRTASRREARANLGHDFDSDEIIDSRFPPSRRERSRSHQDEEDGFNDSAIGPEDHPFVNGNAFGSSRDDHQPASYSAGGISNTSPSYSSARSFSINSNASSSLAGFTPTVTAAPQFPSIHQQPQTLPSFSAAFGMPSISAVLHHSPHHSPAVTTH</sequence>
<dbReference type="EMBL" id="JACCJB010000002">
    <property type="protein sequence ID" value="KAF6230108.1"/>
    <property type="molecule type" value="Genomic_DNA"/>
</dbReference>
<comment type="caution">
    <text evidence="3">The sequence shown here is derived from an EMBL/GenBank/DDBJ whole genome shotgun (WGS) entry which is preliminary data.</text>
</comment>
<dbReference type="CDD" id="cd00167">
    <property type="entry name" value="SANT"/>
    <property type="match status" value="1"/>
</dbReference>
<dbReference type="InterPro" id="IPR001005">
    <property type="entry name" value="SANT/Myb"/>
</dbReference>
<feature type="region of interest" description="Disordered" evidence="1">
    <location>
        <begin position="121"/>
        <end position="215"/>
    </location>
</feature>
<evidence type="ECO:0000256" key="1">
    <source>
        <dbReference type="SAM" id="MobiDB-lite"/>
    </source>
</evidence>
<protein>
    <recommendedName>
        <fullName evidence="2">Myb-like domain-containing protein</fullName>
    </recommendedName>
</protein>
<dbReference type="Proteomes" id="UP000593566">
    <property type="component" value="Unassembled WGS sequence"/>
</dbReference>
<dbReference type="SUPFAM" id="SSF46689">
    <property type="entry name" value="Homeodomain-like"/>
    <property type="match status" value="1"/>
</dbReference>
<evidence type="ECO:0000313" key="4">
    <source>
        <dbReference type="Proteomes" id="UP000593566"/>
    </source>
</evidence>
<dbReference type="Pfam" id="PF13921">
    <property type="entry name" value="Myb_DNA-bind_6"/>
    <property type="match status" value="1"/>
</dbReference>
<name>A0A8H6FKA7_9LECA</name>
<dbReference type="PROSITE" id="PS50090">
    <property type="entry name" value="MYB_LIKE"/>
    <property type="match status" value="1"/>
</dbReference>
<evidence type="ECO:0000259" key="2">
    <source>
        <dbReference type="PROSITE" id="PS50090"/>
    </source>
</evidence>
<dbReference type="AlphaFoldDB" id="A0A8H6FKA7"/>
<dbReference type="GeneID" id="59332855"/>
<feature type="compositionally biased region" description="Low complexity" evidence="1">
    <location>
        <begin position="1"/>
        <end position="14"/>
    </location>
</feature>
<feature type="region of interest" description="Disordered" evidence="1">
    <location>
        <begin position="1"/>
        <end position="35"/>
    </location>
</feature>
<feature type="compositionally biased region" description="Basic and acidic residues" evidence="1">
    <location>
        <begin position="128"/>
        <end position="140"/>
    </location>
</feature>
<feature type="compositionally biased region" description="Basic and acidic residues" evidence="1">
    <location>
        <begin position="153"/>
        <end position="162"/>
    </location>
</feature>
<reference evidence="3 4" key="1">
    <citation type="journal article" date="2020" name="Genomics">
        <title>Complete, high-quality genomes from long-read metagenomic sequencing of two wolf lichen thalli reveals enigmatic genome architecture.</title>
        <authorList>
            <person name="McKenzie S.K."/>
            <person name="Walston R.F."/>
            <person name="Allen J.L."/>
        </authorList>
    </citation>
    <scope>NUCLEOTIDE SEQUENCE [LARGE SCALE GENOMIC DNA]</scope>
    <source>
        <strain evidence="3">WasteWater1</strain>
    </source>
</reference>